<dbReference type="SUPFAM" id="SSF48264">
    <property type="entry name" value="Cytochrome P450"/>
    <property type="match status" value="1"/>
</dbReference>
<dbReference type="Gene3D" id="1.10.630.10">
    <property type="entry name" value="Cytochrome P450"/>
    <property type="match status" value="1"/>
</dbReference>
<comment type="similarity">
    <text evidence="5">Belongs to the cytochrome P450 family.</text>
</comment>
<keyword evidence="5" id="KW-0503">Monooxygenase</keyword>
<name>A0ABR2XV92_9PEZI</name>
<dbReference type="EMBL" id="JARVKM010000019">
    <property type="protein sequence ID" value="KAK9777734.1"/>
    <property type="molecule type" value="Genomic_DNA"/>
</dbReference>
<evidence type="ECO:0000256" key="3">
    <source>
        <dbReference type="ARBA" id="ARBA00022723"/>
    </source>
</evidence>
<organism evidence="6 7">
    <name type="scientific">Seiridium cardinale</name>
    <dbReference type="NCBI Taxonomy" id="138064"/>
    <lineage>
        <taxon>Eukaryota</taxon>
        <taxon>Fungi</taxon>
        <taxon>Dikarya</taxon>
        <taxon>Ascomycota</taxon>
        <taxon>Pezizomycotina</taxon>
        <taxon>Sordariomycetes</taxon>
        <taxon>Xylariomycetidae</taxon>
        <taxon>Amphisphaeriales</taxon>
        <taxon>Sporocadaceae</taxon>
        <taxon>Seiridium</taxon>
    </lineage>
</organism>
<comment type="caution">
    <text evidence="6">The sequence shown here is derived from an EMBL/GenBank/DDBJ whole genome shotgun (WGS) entry which is preliminary data.</text>
</comment>
<dbReference type="PROSITE" id="PS00086">
    <property type="entry name" value="CYTOCHROME_P450"/>
    <property type="match status" value="1"/>
</dbReference>
<dbReference type="PANTHER" id="PTHR24305">
    <property type="entry name" value="CYTOCHROME P450"/>
    <property type="match status" value="1"/>
</dbReference>
<proteinExistence type="inferred from homology"/>
<dbReference type="Pfam" id="PF00067">
    <property type="entry name" value="p450"/>
    <property type="match status" value="1"/>
</dbReference>
<evidence type="ECO:0000256" key="2">
    <source>
        <dbReference type="ARBA" id="ARBA00022617"/>
    </source>
</evidence>
<comment type="cofactor">
    <cofactor evidence="1">
        <name>heme</name>
        <dbReference type="ChEBI" id="CHEBI:30413"/>
    </cofactor>
</comment>
<sequence length="505" mass="56327">MAVLLTTVGSALTSVAPYVVPALLTYCLLYITRQVLLHPLSNYPGPFIASLSEAYNGFWTAKKSMHLIVRANHIKYDIYKNDRITKVINYMALGPGLATQIMFTSPNKEFHRARRQVIGQILTDKSMHAFEPTMTSQVDIFVQQLLDDSEKASAVNISERTRRLTTDIASLLGFGYDLGLQVHEENRFLLPIIDKVMPMSNLFYHWYSLRTKLRWISVFFSNEMRERYLGLMEKMVKSRMALDKDARHDLYSFVADDLDSGSGSLRQSDLWAECNFFLTAAGETSKSALSATFFYLSRNPGCYRKLADEIRSTFSSGSDIRGTSLAGCRYLRACIDESLRISPPGPGIFWRERAADDSDSQPLVIDGHVIPPGTVFGLNTYSLHHDENYFPDSFAYIPERWLGSDESTKRANNAFAAFSVGARACAGKSVAYLEMGLVIAKTLWHLDFEAAPGPLGSIGAGGPGLGLGRDKPGEFQLYDVFNSCHDGPYLLFKSRGDVGKHITKS</sequence>
<evidence type="ECO:0000256" key="4">
    <source>
        <dbReference type="ARBA" id="ARBA00023004"/>
    </source>
</evidence>
<gene>
    <name evidence="6" type="ORF">SCAR479_05417</name>
</gene>
<keyword evidence="7" id="KW-1185">Reference proteome</keyword>
<keyword evidence="5" id="KW-0560">Oxidoreductase</keyword>
<evidence type="ECO:0000313" key="7">
    <source>
        <dbReference type="Proteomes" id="UP001465668"/>
    </source>
</evidence>
<dbReference type="InterPro" id="IPR036396">
    <property type="entry name" value="Cyt_P450_sf"/>
</dbReference>
<reference evidence="6 7" key="1">
    <citation type="submission" date="2024-02" db="EMBL/GenBank/DDBJ databases">
        <title>First draft genome assembly of two strains of Seiridium cardinale.</title>
        <authorList>
            <person name="Emiliani G."/>
            <person name="Scali E."/>
        </authorList>
    </citation>
    <scope>NUCLEOTIDE SEQUENCE [LARGE SCALE GENOMIC DNA]</scope>
    <source>
        <strain evidence="6 7">BM-138-000479</strain>
    </source>
</reference>
<keyword evidence="4 5" id="KW-0408">Iron</keyword>
<dbReference type="PRINTS" id="PR00385">
    <property type="entry name" value="P450"/>
</dbReference>
<dbReference type="Proteomes" id="UP001465668">
    <property type="component" value="Unassembled WGS sequence"/>
</dbReference>
<evidence type="ECO:0000256" key="5">
    <source>
        <dbReference type="RuleBase" id="RU000461"/>
    </source>
</evidence>
<keyword evidence="2 5" id="KW-0349">Heme</keyword>
<dbReference type="InterPro" id="IPR050121">
    <property type="entry name" value="Cytochrome_P450_monoxygenase"/>
</dbReference>
<dbReference type="InterPro" id="IPR001128">
    <property type="entry name" value="Cyt_P450"/>
</dbReference>
<accession>A0ABR2XV92</accession>
<evidence type="ECO:0000313" key="6">
    <source>
        <dbReference type="EMBL" id="KAK9777734.1"/>
    </source>
</evidence>
<dbReference type="InterPro" id="IPR002401">
    <property type="entry name" value="Cyt_P450_E_grp-I"/>
</dbReference>
<keyword evidence="3 5" id="KW-0479">Metal-binding</keyword>
<evidence type="ECO:0000256" key="1">
    <source>
        <dbReference type="ARBA" id="ARBA00001971"/>
    </source>
</evidence>
<dbReference type="PANTHER" id="PTHR24305:SF226">
    <property type="entry name" value="CYTOCHROME P450 MONOOXYGENASE"/>
    <property type="match status" value="1"/>
</dbReference>
<protein>
    <submittedName>
        <fullName evidence="6">Cytochrome P450</fullName>
    </submittedName>
</protein>
<dbReference type="PRINTS" id="PR00463">
    <property type="entry name" value="EP450I"/>
</dbReference>
<dbReference type="InterPro" id="IPR017972">
    <property type="entry name" value="Cyt_P450_CS"/>
</dbReference>